<protein>
    <submittedName>
        <fullName evidence="2">Uncharacterized protein</fullName>
    </submittedName>
</protein>
<feature type="signal peptide" evidence="1">
    <location>
        <begin position="1"/>
        <end position="32"/>
    </location>
</feature>
<accession>A0A0L8AC12</accession>
<proteinExistence type="predicted"/>
<evidence type="ECO:0000256" key="1">
    <source>
        <dbReference type="SAM" id="SignalP"/>
    </source>
</evidence>
<organism evidence="2 3">
    <name type="scientific">Stenotrophomonas geniculata N1</name>
    <dbReference type="NCBI Taxonomy" id="1167641"/>
    <lineage>
        <taxon>Bacteria</taxon>
        <taxon>Pseudomonadati</taxon>
        <taxon>Pseudomonadota</taxon>
        <taxon>Gammaproteobacteria</taxon>
        <taxon>Lysobacterales</taxon>
        <taxon>Lysobacteraceae</taxon>
        <taxon>Stenotrophomonas</taxon>
    </lineage>
</organism>
<comment type="caution">
    <text evidence="2">The sequence shown here is derived from an EMBL/GenBank/DDBJ whole genome shotgun (WGS) entry which is preliminary data.</text>
</comment>
<keyword evidence="1" id="KW-0732">Signal</keyword>
<dbReference type="Proteomes" id="UP000036890">
    <property type="component" value="Unassembled WGS sequence"/>
</dbReference>
<reference evidence="2 3" key="1">
    <citation type="journal article" date="2012" name="J. Bacteriol.">
        <title>Genome sequence of a novel nicotine-degrading strain, Pseudomonas geniculata N1.</title>
        <authorList>
            <person name="Tang H."/>
            <person name="Yu H."/>
            <person name="Tai C."/>
            <person name="Huang K."/>
            <person name="Liu Y."/>
            <person name="Wang L."/>
            <person name="Yao Y."/>
            <person name="Wu G."/>
            <person name="Xu P."/>
        </authorList>
    </citation>
    <scope>NUCLEOTIDE SEQUENCE [LARGE SCALE GENOMIC DNA]</scope>
    <source>
        <strain evidence="2 3">N1</strain>
    </source>
</reference>
<sequence length="191" mass="20584">MFAIEEMEHFVKSSLLSISLLLAVGGASVAHASGTDLASVANAAVQMDPSLAVPGGVTLAELHRLYHPKQNSHMIIHYDIASWLRSGFIDEGVIGFVSSTPFEGGHAIRACLSHTPYDDFTSTDMNCEGQVIPPYRGIIGYLSTVQLPGTAPLYRCAYAWKGKLRHFDTRDIGCEGISGAHNDGPQGYVFM</sequence>
<dbReference type="EMBL" id="AJLO02000016">
    <property type="protein sequence ID" value="KOE99776.1"/>
    <property type="molecule type" value="Genomic_DNA"/>
</dbReference>
<dbReference type="OrthoDB" id="4276813at2"/>
<evidence type="ECO:0000313" key="3">
    <source>
        <dbReference type="Proteomes" id="UP000036890"/>
    </source>
</evidence>
<gene>
    <name evidence="2" type="ORF">W7K_08070</name>
</gene>
<evidence type="ECO:0000313" key="2">
    <source>
        <dbReference type="EMBL" id="KOE99776.1"/>
    </source>
</evidence>
<dbReference type="AlphaFoldDB" id="A0A0L8AC12"/>
<feature type="chain" id="PRO_5005580192" evidence="1">
    <location>
        <begin position="33"/>
        <end position="191"/>
    </location>
</feature>
<name>A0A0L8AC12_9GAMM</name>
<dbReference type="RefSeq" id="WP_010484775.1">
    <property type="nucleotide sequence ID" value="NZ_AJLO02000016.1"/>
</dbReference>